<reference evidence="2 3" key="1">
    <citation type="journal article" date="2012" name="J. Bacteriol.">
        <title>Genome Sequence of Fibrella aestuarina BUZ 2T, a Filamentous Marine Bacterium.</title>
        <authorList>
            <person name="Filippini M."/>
            <person name="Qi W."/>
            <person name="Blom J."/>
            <person name="Goesmann A."/>
            <person name="Smits T.H."/>
            <person name="Bagheri H.C."/>
        </authorList>
    </citation>
    <scope>NUCLEOTIDE SEQUENCE [LARGE SCALE GENOMIC DNA]</scope>
    <source>
        <strain evidence="3">BUZ 2T</strain>
    </source>
</reference>
<dbReference type="EMBL" id="HE796683">
    <property type="protein sequence ID" value="CCH00226.1"/>
    <property type="molecule type" value="Genomic_DNA"/>
</dbReference>
<protein>
    <submittedName>
        <fullName evidence="2">Uncharacterized protein</fullName>
    </submittedName>
</protein>
<proteinExistence type="predicted"/>
<keyword evidence="1" id="KW-0812">Transmembrane</keyword>
<keyword evidence="1" id="KW-0472">Membrane</keyword>
<gene>
    <name evidence="2" type="ORF">FAES_2217</name>
</gene>
<accession>I0K7X3</accession>
<organism evidence="2 3">
    <name type="scientific">Fibrella aestuarina BUZ 2</name>
    <dbReference type="NCBI Taxonomy" id="1166018"/>
    <lineage>
        <taxon>Bacteria</taxon>
        <taxon>Pseudomonadati</taxon>
        <taxon>Bacteroidota</taxon>
        <taxon>Cytophagia</taxon>
        <taxon>Cytophagales</taxon>
        <taxon>Spirosomataceae</taxon>
        <taxon>Fibrella</taxon>
    </lineage>
</organism>
<evidence type="ECO:0000313" key="3">
    <source>
        <dbReference type="Proteomes" id="UP000011058"/>
    </source>
</evidence>
<dbReference type="AlphaFoldDB" id="I0K7X3"/>
<keyword evidence="3" id="KW-1185">Reference proteome</keyword>
<evidence type="ECO:0000313" key="2">
    <source>
        <dbReference type="EMBL" id="CCH00226.1"/>
    </source>
</evidence>
<dbReference type="HOGENOM" id="CLU_3118054_0_0_10"/>
<feature type="transmembrane region" description="Helical" evidence="1">
    <location>
        <begin position="29"/>
        <end position="49"/>
    </location>
</feature>
<evidence type="ECO:0000256" key="1">
    <source>
        <dbReference type="SAM" id="Phobius"/>
    </source>
</evidence>
<keyword evidence="1" id="KW-1133">Transmembrane helix</keyword>
<dbReference type="KEGG" id="fae:FAES_2217"/>
<dbReference type="Proteomes" id="UP000011058">
    <property type="component" value="Chromosome"/>
</dbReference>
<name>I0K7X3_9BACT</name>
<dbReference type="STRING" id="1166018.FAES_2217"/>
<sequence length="50" mass="5230">MATGNVPTPLATSGRGRSGIGALSGFGPFYLFPPFFNAFVLLLANPFVLK</sequence>